<dbReference type="InterPro" id="IPR050294">
    <property type="entry name" value="RnfB_subfamily"/>
</dbReference>
<evidence type="ECO:0000256" key="3">
    <source>
        <dbReference type="ARBA" id="ARBA00022737"/>
    </source>
</evidence>
<dbReference type="InterPro" id="IPR017900">
    <property type="entry name" value="4Fe4S_Fe_S_CS"/>
</dbReference>
<feature type="domain" description="Cyclic nucleotide-binding" evidence="7">
    <location>
        <begin position="66"/>
        <end position="95"/>
    </location>
</feature>
<evidence type="ECO:0000256" key="2">
    <source>
        <dbReference type="ARBA" id="ARBA00022723"/>
    </source>
</evidence>
<dbReference type="EMBL" id="SJPW01000001">
    <property type="protein sequence ID" value="TWU59857.1"/>
    <property type="molecule type" value="Genomic_DNA"/>
</dbReference>
<dbReference type="PROSITE" id="PS51379">
    <property type="entry name" value="4FE4S_FER_2"/>
    <property type="match status" value="3"/>
</dbReference>
<dbReference type="CDD" id="cd16367">
    <property type="entry name" value="DMSOR_beta_like"/>
    <property type="match status" value="1"/>
</dbReference>
<evidence type="ECO:0000256" key="6">
    <source>
        <dbReference type="SAM" id="MobiDB-lite"/>
    </source>
</evidence>
<name>A0A5C6FIC8_9BACT</name>
<dbReference type="Proteomes" id="UP000318288">
    <property type="component" value="Unassembled WGS sequence"/>
</dbReference>
<gene>
    <name evidence="9" type="primary">ydhX</name>
    <name evidence="9" type="ORF">Poly51_01300</name>
</gene>
<evidence type="ECO:0000256" key="4">
    <source>
        <dbReference type="ARBA" id="ARBA00023004"/>
    </source>
</evidence>
<protein>
    <submittedName>
        <fullName evidence="9">Putative ferredoxin-like protein YdhX</fullName>
    </submittedName>
</protein>
<evidence type="ECO:0000259" key="8">
    <source>
        <dbReference type="PROSITE" id="PS51379"/>
    </source>
</evidence>
<dbReference type="InterPro" id="IPR000595">
    <property type="entry name" value="cNMP-bd_dom"/>
</dbReference>
<keyword evidence="3" id="KW-0677">Repeat</keyword>
<comment type="caution">
    <text evidence="9">The sequence shown here is derived from an EMBL/GenBank/DDBJ whole genome shotgun (WGS) entry which is preliminary data.</text>
</comment>
<dbReference type="Gene3D" id="3.30.70.20">
    <property type="match status" value="2"/>
</dbReference>
<accession>A0A5C6FIC8</accession>
<dbReference type="GO" id="GO:0051539">
    <property type="term" value="F:4 iron, 4 sulfur cluster binding"/>
    <property type="evidence" value="ECO:0007669"/>
    <property type="project" value="UniProtKB-KW"/>
</dbReference>
<feature type="region of interest" description="Disordered" evidence="6">
    <location>
        <begin position="396"/>
        <end position="447"/>
    </location>
</feature>
<keyword evidence="4" id="KW-0408">Iron</keyword>
<dbReference type="Pfam" id="PF13247">
    <property type="entry name" value="Fer4_11"/>
    <property type="match status" value="1"/>
</dbReference>
<feature type="domain" description="4Fe-4S ferredoxin-type" evidence="8">
    <location>
        <begin position="467"/>
        <end position="486"/>
    </location>
</feature>
<keyword evidence="1" id="KW-0004">4Fe-4S</keyword>
<feature type="domain" description="4Fe-4S ferredoxin-type" evidence="8">
    <location>
        <begin position="503"/>
        <end position="534"/>
    </location>
</feature>
<dbReference type="PROSITE" id="PS50042">
    <property type="entry name" value="CNMP_BINDING_3"/>
    <property type="match status" value="3"/>
</dbReference>
<sequence>MVPMEDSIAVRRPERWSEPMDASISDADVLWLRSREPFASMSSKSFPRSIPLEGILRNDTRLHRCEPGEIIVREGDYGNSAFLVLAGSTAVLVRSLLPEQLGRTSNEKLSWTEALRGYLRRSRVPESRSPEQVSISNAIDDSTSSVRRVDDRQALFLQDFDAVLRRDRAGSQTPVSLGPGEMFGEVAAMYRSPRTATVIAETEATLLEIRWQGLKILRRDKTFADTLDSHYREHWLRIHLRELPLLRYLPESSLDRVAASTQMHSFGRMEWNADYQRTRKLPVHQQIESEPIVAAEGRMPTDLVIVRSGFGRLSQAFGASNRTIAYLGKGHIFGLEEIAFNAMRPESTPPKPLSQSLRAIGFLDALLIPAEVFAEDILPHVRRSELPESVARLMPKVNHKKSGSDPVHHANDRRTEQRENSDRRSADRSADHGQPDWKDLPSSEGQQFQPTGLLEFIVQNRINNGTQAMVVDLNRCTRCDDCVKACAATHDGNPRFVRTGISHEQLLFVQACMQCSDPVCMIGCPTGAISRDQETGVVRVHDSICVGCGTCAGSCPYENIRMAEVFDPKGRPYADVETGKPIQKATKCDMCQNQPSGPACVASCPHDALVRIDLTQSKPLQTWLERRS</sequence>
<dbReference type="InterPro" id="IPR014710">
    <property type="entry name" value="RmlC-like_jellyroll"/>
</dbReference>
<evidence type="ECO:0000313" key="10">
    <source>
        <dbReference type="Proteomes" id="UP000318288"/>
    </source>
</evidence>
<proteinExistence type="predicted"/>
<dbReference type="InterPro" id="IPR018490">
    <property type="entry name" value="cNMP-bd_dom_sf"/>
</dbReference>
<dbReference type="InterPro" id="IPR017896">
    <property type="entry name" value="4Fe4S_Fe-S-bd"/>
</dbReference>
<dbReference type="AlphaFoldDB" id="A0A5C6FIC8"/>
<dbReference type="SUPFAM" id="SSF54862">
    <property type="entry name" value="4Fe-4S ferredoxins"/>
    <property type="match status" value="1"/>
</dbReference>
<feature type="domain" description="Cyclic nucleotide-binding" evidence="7">
    <location>
        <begin position="163"/>
        <end position="209"/>
    </location>
</feature>
<dbReference type="PANTHER" id="PTHR42859:SF17">
    <property type="entry name" value="ELECTRON TRANSPORT PROTEIN HYDN-RELATED"/>
    <property type="match status" value="1"/>
</dbReference>
<dbReference type="GO" id="GO:0046872">
    <property type="term" value="F:metal ion binding"/>
    <property type="evidence" value="ECO:0007669"/>
    <property type="project" value="UniProtKB-KW"/>
</dbReference>
<reference evidence="9 10" key="1">
    <citation type="submission" date="2019-02" db="EMBL/GenBank/DDBJ databases">
        <title>Deep-cultivation of Planctomycetes and their phenomic and genomic characterization uncovers novel biology.</title>
        <authorList>
            <person name="Wiegand S."/>
            <person name="Jogler M."/>
            <person name="Boedeker C."/>
            <person name="Pinto D."/>
            <person name="Vollmers J."/>
            <person name="Rivas-Marin E."/>
            <person name="Kohn T."/>
            <person name="Peeters S.H."/>
            <person name="Heuer A."/>
            <person name="Rast P."/>
            <person name="Oberbeckmann S."/>
            <person name="Bunk B."/>
            <person name="Jeske O."/>
            <person name="Meyerdierks A."/>
            <person name="Storesund J.E."/>
            <person name="Kallscheuer N."/>
            <person name="Luecker S."/>
            <person name="Lage O.M."/>
            <person name="Pohl T."/>
            <person name="Merkel B.J."/>
            <person name="Hornburger P."/>
            <person name="Mueller R.-W."/>
            <person name="Bruemmer F."/>
            <person name="Labrenz M."/>
            <person name="Spormann A.M."/>
            <person name="Op Den Camp H."/>
            <person name="Overmann J."/>
            <person name="Amann R."/>
            <person name="Jetten M.S.M."/>
            <person name="Mascher T."/>
            <person name="Medema M.H."/>
            <person name="Devos D.P."/>
            <person name="Kaster A.-K."/>
            <person name="Ovreas L."/>
            <person name="Rohde M."/>
            <person name="Galperin M.Y."/>
            <person name="Jogler C."/>
        </authorList>
    </citation>
    <scope>NUCLEOTIDE SEQUENCE [LARGE SCALE GENOMIC DNA]</scope>
    <source>
        <strain evidence="9 10">Poly51</strain>
    </source>
</reference>
<evidence type="ECO:0000256" key="1">
    <source>
        <dbReference type="ARBA" id="ARBA00022485"/>
    </source>
</evidence>
<dbReference type="PANTHER" id="PTHR42859">
    <property type="entry name" value="OXIDOREDUCTASE"/>
    <property type="match status" value="1"/>
</dbReference>
<dbReference type="PROSITE" id="PS00198">
    <property type="entry name" value="4FE4S_FER_1"/>
    <property type="match status" value="1"/>
</dbReference>
<keyword evidence="10" id="KW-1185">Reference proteome</keyword>
<keyword evidence="5" id="KW-0411">Iron-sulfur</keyword>
<feature type="domain" description="Cyclic nucleotide-binding" evidence="7">
    <location>
        <begin position="245"/>
        <end position="347"/>
    </location>
</feature>
<feature type="domain" description="4Fe-4S ferredoxin-type" evidence="8">
    <location>
        <begin position="536"/>
        <end position="565"/>
    </location>
</feature>
<keyword evidence="2" id="KW-0479">Metal-binding</keyword>
<dbReference type="Gene3D" id="2.60.120.10">
    <property type="entry name" value="Jelly Rolls"/>
    <property type="match status" value="2"/>
</dbReference>
<organism evidence="9 10">
    <name type="scientific">Rubripirellula tenax</name>
    <dbReference type="NCBI Taxonomy" id="2528015"/>
    <lineage>
        <taxon>Bacteria</taxon>
        <taxon>Pseudomonadati</taxon>
        <taxon>Planctomycetota</taxon>
        <taxon>Planctomycetia</taxon>
        <taxon>Pirellulales</taxon>
        <taxon>Pirellulaceae</taxon>
        <taxon>Rubripirellula</taxon>
    </lineage>
</organism>
<dbReference type="Pfam" id="PF00027">
    <property type="entry name" value="cNMP_binding"/>
    <property type="match status" value="1"/>
</dbReference>
<evidence type="ECO:0000259" key="7">
    <source>
        <dbReference type="PROSITE" id="PS50042"/>
    </source>
</evidence>
<evidence type="ECO:0000256" key="5">
    <source>
        <dbReference type="ARBA" id="ARBA00023014"/>
    </source>
</evidence>
<feature type="compositionally biased region" description="Basic and acidic residues" evidence="6">
    <location>
        <begin position="402"/>
        <end position="441"/>
    </location>
</feature>
<evidence type="ECO:0000313" key="9">
    <source>
        <dbReference type="EMBL" id="TWU59857.1"/>
    </source>
</evidence>
<dbReference type="SUPFAM" id="SSF51206">
    <property type="entry name" value="cAMP-binding domain-like"/>
    <property type="match status" value="2"/>
</dbReference>
<dbReference type="CDD" id="cd00038">
    <property type="entry name" value="CAP_ED"/>
    <property type="match status" value="1"/>
</dbReference>